<dbReference type="Pfam" id="PF10861">
    <property type="entry name" value="DUF2784"/>
    <property type="match status" value="1"/>
</dbReference>
<dbReference type="Proteomes" id="UP000001868">
    <property type="component" value="Chromosome"/>
</dbReference>
<evidence type="ECO:0000256" key="1">
    <source>
        <dbReference type="SAM" id="Phobius"/>
    </source>
</evidence>
<keyword evidence="1" id="KW-0472">Membrane</keyword>
<evidence type="ECO:0008006" key="4">
    <source>
        <dbReference type="Google" id="ProtNLM"/>
    </source>
</evidence>
<keyword evidence="3" id="KW-1185">Reference proteome</keyword>
<keyword evidence="1" id="KW-1133">Transmembrane helix</keyword>
<feature type="transmembrane region" description="Helical" evidence="1">
    <location>
        <begin position="48"/>
        <end position="70"/>
    </location>
</feature>
<accession>B4R9D1</accession>
<protein>
    <recommendedName>
        <fullName evidence="4">DUF2784 domain-containing protein</fullName>
    </recommendedName>
</protein>
<dbReference type="InterPro" id="IPR021218">
    <property type="entry name" value="DUF2784"/>
</dbReference>
<dbReference type="eggNOG" id="ENOG50331IV">
    <property type="taxonomic scope" value="Bacteria"/>
</dbReference>
<organism evidence="2 3">
    <name type="scientific">Phenylobacterium zucineum (strain HLK1)</name>
    <dbReference type="NCBI Taxonomy" id="450851"/>
    <lineage>
        <taxon>Bacteria</taxon>
        <taxon>Pseudomonadati</taxon>
        <taxon>Pseudomonadota</taxon>
        <taxon>Alphaproteobacteria</taxon>
        <taxon>Caulobacterales</taxon>
        <taxon>Caulobacteraceae</taxon>
        <taxon>Phenylobacterium</taxon>
    </lineage>
</organism>
<dbReference type="AlphaFoldDB" id="B4R9D1"/>
<dbReference type="OrthoDB" id="7211071at2"/>
<sequence length="123" mass="13827">MNAALGQLVLALHLAVIAFNVVGLFAIPLGARLGWTWARIRWWRALHVASWVVVAVQAVLGRACFLTFWQDGLTGGGAEDPMIMRLVNGLIYWDLPMWVFTALYLALFALVLWLWKAVPPVRR</sequence>
<dbReference type="STRING" id="450851.PHZ_c2982"/>
<evidence type="ECO:0000313" key="2">
    <source>
        <dbReference type="EMBL" id="ACG79391.1"/>
    </source>
</evidence>
<proteinExistence type="predicted"/>
<dbReference type="KEGG" id="pzu:PHZ_c2982"/>
<keyword evidence="1" id="KW-0812">Transmembrane</keyword>
<gene>
    <name evidence="2" type="ordered locus">PHZ_c2982</name>
</gene>
<feature type="transmembrane region" description="Helical" evidence="1">
    <location>
        <begin position="6"/>
        <end position="27"/>
    </location>
</feature>
<dbReference type="RefSeq" id="WP_012523529.1">
    <property type="nucleotide sequence ID" value="NC_011144.1"/>
</dbReference>
<feature type="transmembrane region" description="Helical" evidence="1">
    <location>
        <begin position="90"/>
        <end position="115"/>
    </location>
</feature>
<dbReference type="EMBL" id="CP000747">
    <property type="protein sequence ID" value="ACG79391.1"/>
    <property type="molecule type" value="Genomic_DNA"/>
</dbReference>
<reference evidence="2 3" key="1">
    <citation type="journal article" date="2008" name="BMC Genomics">
        <title>Complete genome of Phenylobacterium zucineum - a novel facultative intracellular bacterium isolated from human erythroleukemia cell line K562.</title>
        <authorList>
            <person name="Luo Y."/>
            <person name="Xu X."/>
            <person name="Ding Z."/>
            <person name="Liu Z."/>
            <person name="Zhang B."/>
            <person name="Yan Z."/>
            <person name="Sun J."/>
            <person name="Hu S."/>
            <person name="Hu X."/>
        </authorList>
    </citation>
    <scope>NUCLEOTIDE SEQUENCE [LARGE SCALE GENOMIC DNA]</scope>
    <source>
        <strain evidence="2 3">HLK1</strain>
    </source>
</reference>
<evidence type="ECO:0000313" key="3">
    <source>
        <dbReference type="Proteomes" id="UP000001868"/>
    </source>
</evidence>
<name>B4R9D1_PHEZH</name>
<dbReference type="HOGENOM" id="CLU_109263_0_1_5"/>